<evidence type="ECO:0008006" key="3">
    <source>
        <dbReference type="Google" id="ProtNLM"/>
    </source>
</evidence>
<gene>
    <name evidence="1" type="ORF">sS8_1346</name>
</gene>
<dbReference type="PANTHER" id="PTHR38774">
    <property type="entry name" value="CYTOPLASMIC PROTEIN-RELATED"/>
    <property type="match status" value="1"/>
</dbReference>
<dbReference type="PANTHER" id="PTHR38774:SF1">
    <property type="entry name" value="CYTOPLASMIC PROTEIN"/>
    <property type="match status" value="1"/>
</dbReference>
<dbReference type="AlphaFoldDB" id="A0A250KP34"/>
<dbReference type="Pfam" id="PF06853">
    <property type="entry name" value="DUF1249"/>
    <property type="match status" value="1"/>
</dbReference>
<dbReference type="InterPro" id="IPR009659">
    <property type="entry name" value="DUF1249"/>
</dbReference>
<protein>
    <recommendedName>
        <fullName evidence="3">DUF1249 domain-containing protein</fullName>
    </recommendedName>
</protein>
<dbReference type="EMBL" id="AP017928">
    <property type="protein sequence ID" value="BBA33306.1"/>
    <property type="molecule type" value="Genomic_DNA"/>
</dbReference>
<accession>A0A250KP34</accession>
<proteinExistence type="predicted"/>
<keyword evidence="2" id="KW-1185">Reference proteome</keyword>
<sequence>MSIFQPAEKSFWLQKVCESNYEKLANLIPDLARIDDTAVAQVTGKPSLHLRLLERSPYTLTLELTHDFVRGLEPAVKIRVSLDAKTAEALSDHCRPVVLDALRGSETSARSVLDYKWSLNYFLTRWLDHCLQSDYRFGAARYSHEEFVAV</sequence>
<dbReference type="KEGG" id="mmai:sS8_1346"/>
<evidence type="ECO:0000313" key="2">
    <source>
        <dbReference type="Proteomes" id="UP000266313"/>
    </source>
</evidence>
<organism evidence="1 2">
    <name type="scientific">Methylocaldum marinum</name>
    <dbReference type="NCBI Taxonomy" id="1432792"/>
    <lineage>
        <taxon>Bacteria</taxon>
        <taxon>Pseudomonadati</taxon>
        <taxon>Pseudomonadota</taxon>
        <taxon>Gammaproteobacteria</taxon>
        <taxon>Methylococcales</taxon>
        <taxon>Methylococcaceae</taxon>
        <taxon>Methylocaldum</taxon>
    </lineage>
</organism>
<dbReference type="RefSeq" id="WP_119628931.1">
    <property type="nucleotide sequence ID" value="NZ_AP017928.1"/>
</dbReference>
<dbReference type="Proteomes" id="UP000266313">
    <property type="component" value="Chromosome"/>
</dbReference>
<dbReference type="OrthoDB" id="9793663at2"/>
<evidence type="ECO:0000313" key="1">
    <source>
        <dbReference type="EMBL" id="BBA33306.1"/>
    </source>
</evidence>
<reference evidence="1 2" key="1">
    <citation type="submission" date="2016-12" db="EMBL/GenBank/DDBJ databases">
        <title>Genome sequencing of Methylocaldum marinum.</title>
        <authorList>
            <person name="Takeuchi M."/>
            <person name="Kamagata Y."/>
            <person name="Hiraoka S."/>
            <person name="Oshima K."/>
            <person name="Hattori M."/>
            <person name="Iwasaki W."/>
        </authorList>
    </citation>
    <scope>NUCLEOTIDE SEQUENCE [LARGE SCALE GENOMIC DNA]</scope>
    <source>
        <strain evidence="1 2">S8</strain>
    </source>
</reference>
<name>A0A250KP34_9GAMM</name>